<dbReference type="GO" id="GO:0017168">
    <property type="term" value="F:5-oxoprolinase (ATP-hydrolyzing) activity"/>
    <property type="evidence" value="ECO:0007669"/>
    <property type="project" value="TreeGrafter"/>
</dbReference>
<evidence type="ECO:0000256" key="1">
    <source>
        <dbReference type="SAM" id="MobiDB-lite"/>
    </source>
</evidence>
<evidence type="ECO:0000313" key="3">
    <source>
        <dbReference type="EMBL" id="QEX20575.1"/>
    </source>
</evidence>
<proteinExistence type="predicted"/>
<protein>
    <submittedName>
        <fullName evidence="3">N-methylhydantoinase B</fullName>
    </submittedName>
</protein>
<dbReference type="GO" id="GO:0005829">
    <property type="term" value="C:cytosol"/>
    <property type="evidence" value="ECO:0007669"/>
    <property type="project" value="TreeGrafter"/>
</dbReference>
<dbReference type="Proteomes" id="UP000325797">
    <property type="component" value="Chromosome"/>
</dbReference>
<dbReference type="KEGG" id="hadh:FRZ61_04920"/>
<dbReference type="AlphaFoldDB" id="A0A5J6MV02"/>
<dbReference type="Pfam" id="PF02538">
    <property type="entry name" value="Hydantoinase_B"/>
    <property type="match status" value="1"/>
</dbReference>
<feature type="domain" description="Hydantoinase B/oxoprolinase" evidence="2">
    <location>
        <begin position="10"/>
        <end position="541"/>
    </location>
</feature>
<dbReference type="InterPro" id="IPR045079">
    <property type="entry name" value="Oxoprolinase-like"/>
</dbReference>
<dbReference type="PANTHER" id="PTHR11365">
    <property type="entry name" value="5-OXOPROLINASE RELATED"/>
    <property type="match status" value="1"/>
</dbReference>
<dbReference type="InterPro" id="IPR003692">
    <property type="entry name" value="Hydantoinase_B"/>
</dbReference>
<name>A0A5J6MV02_9PROT</name>
<feature type="region of interest" description="Disordered" evidence="1">
    <location>
        <begin position="532"/>
        <end position="558"/>
    </location>
</feature>
<dbReference type="PANTHER" id="PTHR11365:SF23">
    <property type="entry name" value="HYPOTHETICAL 5-OXOPROLINASE (EUROFUNG)-RELATED"/>
    <property type="match status" value="1"/>
</dbReference>
<gene>
    <name evidence="3" type="primary">hyuB</name>
    <name evidence="3" type="ORF">FRZ61_04920</name>
</gene>
<feature type="compositionally biased region" description="Basic and acidic residues" evidence="1">
    <location>
        <begin position="541"/>
        <end position="558"/>
    </location>
</feature>
<sequence>MNFRPHGNIDPISRDVFQQQLVGIAEEMSMALRRAAFSSIIWDMYDYACGLFTPEGEMMAQAETIPAQLGIMSTALSHMKQAFPLDQWKPGDVLVCNDPYKGCTHTMDIVLFSPVFLEGELIGITSTIAHHVDIGGKIPGTEAADNAEIFAEGIILPPLKLVDGGKPNPAIFDIIAANVRDPASCQGDLRAQIAGCRMGERRLAELFKRQGVSHAKALTGACLDYAETYMRRVIAAMPDGRYHASVLTEDDTTSDEPLKIAVTVEVKGDKLKVDFTGTVAQRDNALNCPIASTLSMTNYAVKCIVAPEIAQNEGCNRAVEMVAPEGSLLNPRRPAAVSVRHLTQQAVADAVLKAMAPLAPNHAAAGCQISFPTFCAGGFDERPEKRGEDGMAPYYVISDIIGGGMGGSAQGDGLDAIDTHGGNCAVLSAEVIETLSPLRVLETSLVAGSGGEGKHRGGLGIRRDYQFLSERTIMGAYVQQTRDETRPWGLEGGKPGQPGFISLNPGKPGQRPLKSKIYGLKLEKGDVMRFQGAGGGGWGDPKTRDAAAKARDQAEGFV</sequence>
<reference evidence="3 4" key="1">
    <citation type="submission" date="2019-08" db="EMBL/GenBank/DDBJ databases">
        <title>Hyperibacter terrae gen. nov., sp. nov. and Hyperibacter viscosus sp. nov., two new members in the family Rhodospirillaceae isolated from the rhizosphere of Hypericum perforatum.</title>
        <authorList>
            <person name="Noviana Z."/>
        </authorList>
    </citation>
    <scope>NUCLEOTIDE SEQUENCE [LARGE SCALE GENOMIC DNA]</scope>
    <source>
        <strain evidence="3 4">R5959</strain>
    </source>
</reference>
<keyword evidence="4" id="KW-1185">Reference proteome</keyword>
<dbReference type="EMBL" id="CP042582">
    <property type="protein sequence ID" value="QEX20575.1"/>
    <property type="molecule type" value="Genomic_DNA"/>
</dbReference>
<evidence type="ECO:0000259" key="2">
    <source>
        <dbReference type="Pfam" id="PF02538"/>
    </source>
</evidence>
<dbReference type="OrthoDB" id="9761586at2"/>
<dbReference type="RefSeq" id="WP_151114812.1">
    <property type="nucleotide sequence ID" value="NZ_CP042582.1"/>
</dbReference>
<evidence type="ECO:0000313" key="4">
    <source>
        <dbReference type="Proteomes" id="UP000325797"/>
    </source>
</evidence>
<accession>A0A5J6MV02</accession>
<organism evidence="3 4">
    <name type="scientific">Hypericibacter adhaerens</name>
    <dbReference type="NCBI Taxonomy" id="2602016"/>
    <lineage>
        <taxon>Bacteria</taxon>
        <taxon>Pseudomonadati</taxon>
        <taxon>Pseudomonadota</taxon>
        <taxon>Alphaproteobacteria</taxon>
        <taxon>Rhodospirillales</taxon>
        <taxon>Dongiaceae</taxon>
        <taxon>Hypericibacter</taxon>
    </lineage>
</organism>
<dbReference type="GO" id="GO:0006749">
    <property type="term" value="P:glutathione metabolic process"/>
    <property type="evidence" value="ECO:0007669"/>
    <property type="project" value="TreeGrafter"/>
</dbReference>
<feature type="region of interest" description="Disordered" evidence="1">
    <location>
        <begin position="494"/>
        <end position="513"/>
    </location>
</feature>